<sequence>MLGVRRSQGRRFAAARWLERAVMVLLGEAAAPGGASAVVAKPALPYVDLAIAVLIRGDEEEELKRVRRIYWRYPNATVTTSVGSWSFRKYFVVADPNAPPEGTLTGEFFRVNVPNGYDRLADKTLATMALRHHLDFRFLVKTDADTYPCLQRVIETLHARGVAREPRLYAGLLNRCGKLFPAGHKLHDAQFQAATGGVVPCHPMYHQGAFYILGRALVEHLDRSRDDLQVMSNEDAMVGLWLLGARRVLVDIGGDFHCACFTKPRGEPGNDLPFYHFCKSEDKVAACLRKFGAC</sequence>
<dbReference type="GO" id="GO:0016758">
    <property type="term" value="F:hexosyltransferase activity"/>
    <property type="evidence" value="ECO:0007669"/>
    <property type="project" value="InterPro"/>
</dbReference>
<dbReference type="PANTHER" id="PTHR11214:SF3">
    <property type="entry name" value="BETA-1,3-GALACTOSYLTRANSFERASE 6"/>
    <property type="match status" value="1"/>
</dbReference>
<dbReference type="EMBL" id="JAFCMP010000246">
    <property type="protein sequence ID" value="KAG5182387.1"/>
    <property type="molecule type" value="Genomic_DNA"/>
</dbReference>
<proteinExistence type="inferred from homology"/>
<reference evidence="11" key="1">
    <citation type="submission" date="2021-02" db="EMBL/GenBank/DDBJ databases">
        <title>First Annotated Genome of the Yellow-green Alga Tribonema minus.</title>
        <authorList>
            <person name="Mahan K.M."/>
        </authorList>
    </citation>
    <scope>NUCLEOTIDE SEQUENCE</scope>
    <source>
        <strain evidence="11">UTEX B ZZ1240</strain>
    </source>
</reference>
<keyword evidence="12" id="KW-1185">Reference proteome</keyword>
<keyword evidence="6" id="KW-0735">Signal-anchor</keyword>
<evidence type="ECO:0000256" key="1">
    <source>
        <dbReference type="ARBA" id="ARBA00004323"/>
    </source>
</evidence>
<dbReference type="AlphaFoldDB" id="A0A835YVE3"/>
<evidence type="ECO:0000256" key="4">
    <source>
        <dbReference type="ARBA" id="ARBA00022679"/>
    </source>
</evidence>
<keyword evidence="3 10" id="KW-0328">Glycosyltransferase</keyword>
<keyword evidence="4" id="KW-0808">Transferase</keyword>
<organism evidence="11 12">
    <name type="scientific">Tribonema minus</name>
    <dbReference type="NCBI Taxonomy" id="303371"/>
    <lineage>
        <taxon>Eukaryota</taxon>
        <taxon>Sar</taxon>
        <taxon>Stramenopiles</taxon>
        <taxon>Ochrophyta</taxon>
        <taxon>PX clade</taxon>
        <taxon>Xanthophyceae</taxon>
        <taxon>Tribonematales</taxon>
        <taxon>Tribonemataceae</taxon>
        <taxon>Tribonema</taxon>
    </lineage>
</organism>
<dbReference type="EC" id="2.4.1.-" evidence="10"/>
<keyword evidence="5" id="KW-0812">Transmembrane</keyword>
<evidence type="ECO:0000256" key="9">
    <source>
        <dbReference type="ARBA" id="ARBA00023136"/>
    </source>
</evidence>
<evidence type="ECO:0000256" key="8">
    <source>
        <dbReference type="ARBA" id="ARBA00023034"/>
    </source>
</evidence>
<dbReference type="OrthoDB" id="1158011at2759"/>
<keyword evidence="9" id="KW-0472">Membrane</keyword>
<evidence type="ECO:0000256" key="7">
    <source>
        <dbReference type="ARBA" id="ARBA00022989"/>
    </source>
</evidence>
<evidence type="ECO:0000256" key="10">
    <source>
        <dbReference type="RuleBase" id="RU363063"/>
    </source>
</evidence>
<dbReference type="Gene3D" id="3.90.550.50">
    <property type="match status" value="1"/>
</dbReference>
<evidence type="ECO:0000256" key="6">
    <source>
        <dbReference type="ARBA" id="ARBA00022968"/>
    </source>
</evidence>
<accession>A0A835YVE3</accession>
<name>A0A835YVE3_9STRA</name>
<comment type="similarity">
    <text evidence="2 10">Belongs to the glycosyltransferase 31 family.</text>
</comment>
<evidence type="ECO:0000313" key="12">
    <source>
        <dbReference type="Proteomes" id="UP000664859"/>
    </source>
</evidence>
<dbReference type="PANTHER" id="PTHR11214">
    <property type="entry name" value="BETA-1,3-N-ACETYLGLUCOSAMINYLTRANSFERASE"/>
    <property type="match status" value="1"/>
</dbReference>
<evidence type="ECO:0000256" key="5">
    <source>
        <dbReference type="ARBA" id="ARBA00022692"/>
    </source>
</evidence>
<dbReference type="GO" id="GO:0006493">
    <property type="term" value="P:protein O-linked glycosylation"/>
    <property type="evidence" value="ECO:0007669"/>
    <property type="project" value="TreeGrafter"/>
</dbReference>
<comment type="caution">
    <text evidence="11">The sequence shown here is derived from an EMBL/GenBank/DDBJ whole genome shotgun (WGS) entry which is preliminary data.</text>
</comment>
<dbReference type="InterPro" id="IPR002659">
    <property type="entry name" value="Glyco_trans_31"/>
</dbReference>
<comment type="subcellular location">
    <subcellularLocation>
        <location evidence="1 10">Golgi apparatus membrane</location>
        <topology evidence="1 10">Single-pass type II membrane protein</topology>
    </subcellularLocation>
</comment>
<gene>
    <name evidence="11" type="ORF">JKP88DRAFT_318886</name>
</gene>
<protein>
    <recommendedName>
        <fullName evidence="10">Hexosyltransferase</fullName>
        <ecNumber evidence="10">2.4.1.-</ecNumber>
    </recommendedName>
</protein>
<dbReference type="GO" id="GO:0000139">
    <property type="term" value="C:Golgi membrane"/>
    <property type="evidence" value="ECO:0007669"/>
    <property type="project" value="UniProtKB-SubCell"/>
</dbReference>
<keyword evidence="8 10" id="KW-0333">Golgi apparatus</keyword>
<dbReference type="Proteomes" id="UP000664859">
    <property type="component" value="Unassembled WGS sequence"/>
</dbReference>
<evidence type="ECO:0000256" key="3">
    <source>
        <dbReference type="ARBA" id="ARBA00022676"/>
    </source>
</evidence>
<dbReference type="Pfam" id="PF01762">
    <property type="entry name" value="Galactosyl_T"/>
    <property type="match status" value="1"/>
</dbReference>
<keyword evidence="7" id="KW-1133">Transmembrane helix</keyword>
<evidence type="ECO:0000313" key="11">
    <source>
        <dbReference type="EMBL" id="KAG5182387.1"/>
    </source>
</evidence>
<evidence type="ECO:0000256" key="2">
    <source>
        <dbReference type="ARBA" id="ARBA00008661"/>
    </source>
</evidence>